<evidence type="ECO:0000313" key="3">
    <source>
        <dbReference type="EMBL" id="GGG74021.1"/>
    </source>
</evidence>
<evidence type="ECO:0000313" key="4">
    <source>
        <dbReference type="Proteomes" id="UP000617145"/>
    </source>
</evidence>
<dbReference type="InterPro" id="IPR002347">
    <property type="entry name" value="SDR_fam"/>
</dbReference>
<feature type="domain" description="Ketoreductase" evidence="2">
    <location>
        <begin position="5"/>
        <end position="193"/>
    </location>
</feature>
<dbReference type="RefSeq" id="WP_188790372.1">
    <property type="nucleotide sequence ID" value="NZ_BMJV01000004.1"/>
</dbReference>
<dbReference type="PANTHER" id="PTHR42760:SF123">
    <property type="entry name" value="OXIDOREDUCTASE"/>
    <property type="match status" value="1"/>
</dbReference>
<dbReference type="AlphaFoldDB" id="A0A8J2ZKE4"/>
<comment type="caution">
    <text evidence="3">The sequence shown here is derived from an EMBL/GenBank/DDBJ whole genome shotgun (WGS) entry which is preliminary data.</text>
</comment>
<evidence type="ECO:0000259" key="2">
    <source>
        <dbReference type="SMART" id="SM00822"/>
    </source>
</evidence>
<dbReference type="SMART" id="SM00822">
    <property type="entry name" value="PKS_KR"/>
    <property type="match status" value="1"/>
</dbReference>
<gene>
    <name evidence="3" type="ORF">GCM10011415_23040</name>
</gene>
<dbReference type="PRINTS" id="PR00081">
    <property type="entry name" value="GDHRDH"/>
</dbReference>
<keyword evidence="4" id="KW-1185">Reference proteome</keyword>
<protein>
    <submittedName>
        <fullName evidence="3">Oxidoreductase</fullName>
    </submittedName>
</protein>
<reference evidence="3" key="1">
    <citation type="journal article" date="2014" name="Int. J. Syst. Evol. Microbiol.">
        <title>Complete genome sequence of Corynebacterium casei LMG S-19264T (=DSM 44701T), isolated from a smear-ripened cheese.</title>
        <authorList>
            <consortium name="US DOE Joint Genome Institute (JGI-PGF)"/>
            <person name="Walter F."/>
            <person name="Albersmeier A."/>
            <person name="Kalinowski J."/>
            <person name="Ruckert C."/>
        </authorList>
    </citation>
    <scope>NUCLEOTIDE SEQUENCE</scope>
    <source>
        <strain evidence="3">CGMCC 1.15762</strain>
    </source>
</reference>
<reference evidence="3" key="2">
    <citation type="submission" date="2020-09" db="EMBL/GenBank/DDBJ databases">
        <authorList>
            <person name="Sun Q."/>
            <person name="Zhou Y."/>
        </authorList>
    </citation>
    <scope>NUCLEOTIDE SEQUENCE</scope>
    <source>
        <strain evidence="3">CGMCC 1.15762</strain>
    </source>
</reference>
<dbReference type="PROSITE" id="PS00061">
    <property type="entry name" value="ADH_SHORT"/>
    <property type="match status" value="1"/>
</dbReference>
<sequence length="262" mass="27056">MSIVKPILITGGASGIGYATAEACQKAGFAVAILDMNEAALETARASLPNPDHVLTCAASVTDEAAVEAFCDEIEASFGTLYGVVNSAGIGHDARALDTSADEFRRVLEVNLIGSFTVSKAAARRMLPRGEGAVVNIASVSGMMGNVGRTAYGATKGGVISMTKVMAVELSEHGIRVNAVAPGPIETPLVRDHHTPEMRAGWIDTVPQRRYGTSEEIAQAALFLLDGSKSGYINGQVLAVDGGFTIGGVLDGVAPRSYGMAS</sequence>
<dbReference type="CDD" id="cd05233">
    <property type="entry name" value="SDR_c"/>
    <property type="match status" value="1"/>
</dbReference>
<dbReference type="FunFam" id="3.40.50.720:FF:000084">
    <property type="entry name" value="Short-chain dehydrogenase reductase"/>
    <property type="match status" value="1"/>
</dbReference>
<comment type="similarity">
    <text evidence="1">Belongs to the short-chain dehydrogenases/reductases (SDR) family.</text>
</comment>
<dbReference type="SUPFAM" id="SSF51735">
    <property type="entry name" value="NAD(P)-binding Rossmann-fold domains"/>
    <property type="match status" value="1"/>
</dbReference>
<dbReference type="Proteomes" id="UP000617145">
    <property type="component" value="Unassembled WGS sequence"/>
</dbReference>
<dbReference type="InterPro" id="IPR057326">
    <property type="entry name" value="KR_dom"/>
</dbReference>
<dbReference type="InterPro" id="IPR020904">
    <property type="entry name" value="Sc_DH/Rdtase_CS"/>
</dbReference>
<dbReference type="EMBL" id="BMJV01000004">
    <property type="protein sequence ID" value="GGG74021.1"/>
    <property type="molecule type" value="Genomic_DNA"/>
</dbReference>
<evidence type="ECO:0000256" key="1">
    <source>
        <dbReference type="ARBA" id="ARBA00006484"/>
    </source>
</evidence>
<dbReference type="InterPro" id="IPR036291">
    <property type="entry name" value="NAD(P)-bd_dom_sf"/>
</dbReference>
<organism evidence="3 4">
    <name type="scientific">Salipiger pallidus</name>
    <dbReference type="NCBI Taxonomy" id="1775170"/>
    <lineage>
        <taxon>Bacteria</taxon>
        <taxon>Pseudomonadati</taxon>
        <taxon>Pseudomonadota</taxon>
        <taxon>Alphaproteobacteria</taxon>
        <taxon>Rhodobacterales</taxon>
        <taxon>Roseobacteraceae</taxon>
        <taxon>Salipiger</taxon>
    </lineage>
</organism>
<dbReference type="PANTHER" id="PTHR42760">
    <property type="entry name" value="SHORT-CHAIN DEHYDROGENASES/REDUCTASES FAMILY MEMBER"/>
    <property type="match status" value="1"/>
</dbReference>
<name>A0A8J2ZKE4_9RHOB</name>
<dbReference type="Pfam" id="PF13561">
    <property type="entry name" value="adh_short_C2"/>
    <property type="match status" value="1"/>
</dbReference>
<proteinExistence type="inferred from homology"/>
<dbReference type="PRINTS" id="PR00080">
    <property type="entry name" value="SDRFAMILY"/>
</dbReference>
<accession>A0A8J2ZKE4</accession>
<dbReference type="GO" id="GO:0030497">
    <property type="term" value="P:fatty acid elongation"/>
    <property type="evidence" value="ECO:0007669"/>
    <property type="project" value="TreeGrafter"/>
</dbReference>
<dbReference type="GO" id="GO:0016616">
    <property type="term" value="F:oxidoreductase activity, acting on the CH-OH group of donors, NAD or NADP as acceptor"/>
    <property type="evidence" value="ECO:0007669"/>
    <property type="project" value="TreeGrafter"/>
</dbReference>
<dbReference type="Gene3D" id="3.40.50.720">
    <property type="entry name" value="NAD(P)-binding Rossmann-like Domain"/>
    <property type="match status" value="1"/>
</dbReference>